<dbReference type="InterPro" id="IPR019734">
    <property type="entry name" value="TPR_rpt"/>
</dbReference>
<evidence type="ECO:0000256" key="2">
    <source>
        <dbReference type="PROSITE-ProRule" id="PRU00339"/>
    </source>
</evidence>
<evidence type="ECO:0000313" key="5">
    <source>
        <dbReference type="EMBL" id="KAG5457677.1"/>
    </source>
</evidence>
<evidence type="ECO:0000256" key="1">
    <source>
        <dbReference type="ARBA" id="ARBA00022803"/>
    </source>
</evidence>
<accession>A0A8H7ZQS7</accession>
<dbReference type="InterPro" id="IPR036869">
    <property type="entry name" value="J_dom_sf"/>
</dbReference>
<dbReference type="InterPro" id="IPR009060">
    <property type="entry name" value="UBA-like_sf"/>
</dbReference>
<evidence type="ECO:0000313" key="6">
    <source>
        <dbReference type="Proteomes" id="UP000673691"/>
    </source>
</evidence>
<dbReference type="InterPro" id="IPR015940">
    <property type="entry name" value="UBA"/>
</dbReference>
<dbReference type="SUPFAM" id="SSF46934">
    <property type="entry name" value="UBA-like"/>
    <property type="match status" value="1"/>
</dbReference>
<feature type="repeat" description="TPR" evidence="2">
    <location>
        <begin position="457"/>
        <end position="490"/>
    </location>
</feature>
<feature type="region of interest" description="Disordered" evidence="3">
    <location>
        <begin position="83"/>
        <end position="102"/>
    </location>
</feature>
<feature type="region of interest" description="Disordered" evidence="3">
    <location>
        <begin position="258"/>
        <end position="353"/>
    </location>
</feature>
<keyword evidence="6" id="KW-1185">Reference proteome</keyword>
<dbReference type="Gene3D" id="1.25.40.10">
    <property type="entry name" value="Tetratricopeptide repeat domain"/>
    <property type="match status" value="1"/>
</dbReference>
<dbReference type="AlphaFoldDB" id="A0A8H7ZQS7"/>
<feature type="region of interest" description="Disordered" evidence="3">
    <location>
        <begin position="508"/>
        <end position="539"/>
    </location>
</feature>
<dbReference type="SMART" id="SM00028">
    <property type="entry name" value="TPR"/>
    <property type="match status" value="3"/>
</dbReference>
<dbReference type="Gene3D" id="1.10.8.10">
    <property type="entry name" value="DNA helicase RuvA subunit, C-terminal domain"/>
    <property type="match status" value="1"/>
</dbReference>
<reference evidence="5 6" key="1">
    <citation type="journal article" name="Sci. Rep.">
        <title>Genome-scale phylogenetic analyses confirm Olpidium as the closest living zoosporic fungus to the non-flagellated, terrestrial fungi.</title>
        <authorList>
            <person name="Chang Y."/>
            <person name="Rochon D."/>
            <person name="Sekimoto S."/>
            <person name="Wang Y."/>
            <person name="Chovatia M."/>
            <person name="Sandor L."/>
            <person name="Salamov A."/>
            <person name="Grigoriev I.V."/>
            <person name="Stajich J.E."/>
            <person name="Spatafora J.W."/>
        </authorList>
    </citation>
    <scope>NUCLEOTIDE SEQUENCE [LARGE SCALE GENOMIC DNA]</scope>
    <source>
        <strain evidence="5">S191</strain>
    </source>
</reference>
<feature type="non-terminal residue" evidence="5">
    <location>
        <position position="1"/>
    </location>
</feature>
<protein>
    <recommendedName>
        <fullName evidence="4">UBA domain-containing protein</fullName>
    </recommendedName>
</protein>
<dbReference type="EMBL" id="JAEFCI010009669">
    <property type="protein sequence ID" value="KAG5457677.1"/>
    <property type="molecule type" value="Genomic_DNA"/>
</dbReference>
<evidence type="ECO:0000256" key="3">
    <source>
        <dbReference type="SAM" id="MobiDB-lite"/>
    </source>
</evidence>
<feature type="non-terminal residue" evidence="5">
    <location>
        <position position="716"/>
    </location>
</feature>
<dbReference type="GO" id="GO:0101031">
    <property type="term" value="C:protein folding chaperone complex"/>
    <property type="evidence" value="ECO:0007669"/>
    <property type="project" value="TreeGrafter"/>
</dbReference>
<organism evidence="5 6">
    <name type="scientific">Olpidium bornovanus</name>
    <dbReference type="NCBI Taxonomy" id="278681"/>
    <lineage>
        <taxon>Eukaryota</taxon>
        <taxon>Fungi</taxon>
        <taxon>Fungi incertae sedis</taxon>
        <taxon>Olpidiomycota</taxon>
        <taxon>Olpidiomycotina</taxon>
        <taxon>Olpidiomycetes</taxon>
        <taxon>Olpidiales</taxon>
        <taxon>Olpidiaceae</taxon>
        <taxon>Olpidium</taxon>
    </lineage>
</organism>
<gene>
    <name evidence="5" type="ORF">BJ554DRAFT_2246</name>
</gene>
<dbReference type="OrthoDB" id="1717591at2759"/>
<dbReference type="PROSITE" id="PS50030">
    <property type="entry name" value="UBA"/>
    <property type="match status" value="1"/>
</dbReference>
<proteinExistence type="predicted"/>
<dbReference type="CDD" id="cd14291">
    <property type="entry name" value="UBA1_NUB1_like"/>
    <property type="match status" value="1"/>
</dbReference>
<evidence type="ECO:0000259" key="4">
    <source>
        <dbReference type="PROSITE" id="PS50030"/>
    </source>
</evidence>
<dbReference type="PANTHER" id="PTHR46423:SF1">
    <property type="entry name" value="RNA POLYMERASE II-ASSOCIATED PROTEIN 3"/>
    <property type="match status" value="1"/>
</dbReference>
<feature type="domain" description="UBA" evidence="4">
    <location>
        <begin position="104"/>
        <end position="145"/>
    </location>
</feature>
<dbReference type="Pfam" id="PF22562">
    <property type="entry name" value="UBA_7"/>
    <property type="match status" value="1"/>
</dbReference>
<dbReference type="InterPro" id="IPR011990">
    <property type="entry name" value="TPR-like_helical_dom_sf"/>
</dbReference>
<comment type="caution">
    <text evidence="5">The sequence shown here is derived from an EMBL/GenBank/DDBJ whole genome shotgun (WGS) entry which is preliminary data.</text>
</comment>
<feature type="compositionally biased region" description="Low complexity" evidence="3">
    <location>
        <begin position="515"/>
        <end position="529"/>
    </location>
</feature>
<feature type="compositionally biased region" description="Low complexity" evidence="3">
    <location>
        <begin position="89"/>
        <end position="102"/>
    </location>
</feature>
<dbReference type="SUPFAM" id="SSF48452">
    <property type="entry name" value="TPR-like"/>
    <property type="match status" value="1"/>
</dbReference>
<sequence>ATCPIPNETQWDFDALAAPKPSYRVAVSLAPPPADDSFDMSIFDKAVEEAAAKSVGFGYENLLPFANMARHAYILPSTAGNGATTASRALPTPQAPTPTSTPAVVGDRLIAQMLEMGYDVEQAEAALAASGTQSVQAAVELIAQQNDQFGAGVRPQDSGQRHFSGDVLDDDADDMPRRKFSYKDEVGNYLEASQLGENTGSGGRGGGSSGYVSSFTTEKILSQASFIGKSVFAKATTLVKHGGTKVKAAVSEVQNQFREMDESAARRSMAANSGRPRWMTADATMANDGDNDAVSIDVGAFRDDPFQNHPSFQSPQQQRQQSVQTQASASPQQHRQQRQPRPLANPASPPRPLVACLPQALQEMEAHKAKGSEMFKLGQYGDAEQLYSLAIAALPQDHQLLIPLYANRALSRLKNGDYAACRGDATVVLEMVGTDHLRPAHEVGPGGEGVNFPDMFTKACMRRGQALEGMEKYEEALVDYREVMKFNPDERTVSGAMLRCQQALRLHTDGGSSSAAPATAAVRHPQAAQGRPDAAPQMSQQEELLAMFDSKPAARPAASSSAAGGLADAFGLETAPAGVPSVAPKYGHVPILFLEPFIGFPTPASTAEDIEKSERVASMRRADAKAEREEAERIGVKDQVDTRVNLWKGRKEKNIRALIASLDSVLWPELEWKPVGMHELVTPGNVKVKYMKAIGRLHPDKVRLGGLATAFRDPPS</sequence>
<dbReference type="SUPFAM" id="SSF46565">
    <property type="entry name" value="Chaperone J-domain"/>
    <property type="match status" value="1"/>
</dbReference>
<dbReference type="Gene3D" id="1.10.287.110">
    <property type="entry name" value="DnaJ domain"/>
    <property type="match status" value="1"/>
</dbReference>
<name>A0A8H7ZQS7_9FUNG</name>
<dbReference type="PANTHER" id="PTHR46423">
    <property type="entry name" value="RNA POLYMERASE II-ASSOCIATED PROTEIN 3"/>
    <property type="match status" value="1"/>
</dbReference>
<feature type="region of interest" description="Disordered" evidence="3">
    <location>
        <begin position="150"/>
        <end position="177"/>
    </location>
</feature>
<dbReference type="InterPro" id="IPR051966">
    <property type="entry name" value="RPAP3"/>
</dbReference>
<feature type="compositionally biased region" description="Low complexity" evidence="3">
    <location>
        <begin position="310"/>
        <end position="342"/>
    </location>
</feature>
<dbReference type="Proteomes" id="UP000673691">
    <property type="component" value="Unassembled WGS sequence"/>
</dbReference>
<keyword evidence="1 2" id="KW-0802">TPR repeat</keyword>
<dbReference type="PROSITE" id="PS50005">
    <property type="entry name" value="TPR"/>
    <property type="match status" value="1"/>
</dbReference>